<organism evidence="1">
    <name type="scientific">marine metagenome</name>
    <dbReference type="NCBI Taxonomy" id="408172"/>
    <lineage>
        <taxon>unclassified sequences</taxon>
        <taxon>metagenomes</taxon>
        <taxon>ecological metagenomes</taxon>
    </lineage>
</organism>
<evidence type="ECO:0008006" key="2">
    <source>
        <dbReference type="Google" id="ProtNLM"/>
    </source>
</evidence>
<sequence length="334" mass="37333">ASAQNVGDPNLGIFLKARDFYDKGNFPLAVREYKKFLKIAPKHPRVPDSKWGLGLAFIQLKQWAAAEGLMGELAAGKTAPDLPGAYYYWGQSLLMLRKPANAEAAFLAGLKLNAAERQAGFRSGLLEARFQQKKWKAVRELVAALQAKQRVDDRVLFQSGYASYMLRDFKSAAKELGALKLRVGAAPFAQQTRFFLAESLRELGQSKEAILEYAAARKLPGEYAGDALYREGFLNFQIKNYKEAAVLFGQFRNLYKQHLLWGTSGLSLGQAHLEDRQFKEADIVFTALAKERGANAGVALWHSRVFKRQKNYAAAATILVLAVRQFRDDAMMDE</sequence>
<protein>
    <recommendedName>
        <fullName evidence="2">Tetratricopeptide repeat-like domain-containing protein</fullName>
    </recommendedName>
</protein>
<proteinExistence type="predicted"/>
<name>A0A382Q9T6_9ZZZZ</name>
<accession>A0A382Q9T6</accession>
<reference evidence="1" key="1">
    <citation type="submission" date="2018-05" db="EMBL/GenBank/DDBJ databases">
        <authorList>
            <person name="Lanie J.A."/>
            <person name="Ng W.-L."/>
            <person name="Kazmierczak K.M."/>
            <person name="Andrzejewski T.M."/>
            <person name="Davidsen T.M."/>
            <person name="Wayne K.J."/>
            <person name="Tettelin H."/>
            <person name="Glass J.I."/>
            <person name="Rusch D."/>
            <person name="Podicherti R."/>
            <person name="Tsui H.-C.T."/>
            <person name="Winkler M.E."/>
        </authorList>
    </citation>
    <scope>NUCLEOTIDE SEQUENCE</scope>
</reference>
<gene>
    <name evidence="1" type="ORF">METZ01_LOCUS335030</name>
</gene>
<feature type="non-terminal residue" evidence="1">
    <location>
        <position position="1"/>
    </location>
</feature>
<dbReference type="InterPro" id="IPR011990">
    <property type="entry name" value="TPR-like_helical_dom_sf"/>
</dbReference>
<dbReference type="EMBL" id="UINC01112910">
    <property type="protein sequence ID" value="SVC82176.1"/>
    <property type="molecule type" value="Genomic_DNA"/>
</dbReference>
<dbReference type="Pfam" id="PF13432">
    <property type="entry name" value="TPR_16"/>
    <property type="match status" value="1"/>
</dbReference>
<dbReference type="AlphaFoldDB" id="A0A382Q9T6"/>
<dbReference type="Gene3D" id="1.25.40.10">
    <property type="entry name" value="Tetratricopeptide repeat domain"/>
    <property type="match status" value="2"/>
</dbReference>
<evidence type="ECO:0000313" key="1">
    <source>
        <dbReference type="EMBL" id="SVC82176.1"/>
    </source>
</evidence>
<dbReference type="SUPFAM" id="SSF48452">
    <property type="entry name" value="TPR-like"/>
    <property type="match status" value="2"/>
</dbReference>
<feature type="non-terminal residue" evidence="1">
    <location>
        <position position="334"/>
    </location>
</feature>